<comment type="caution">
    <text evidence="2">The sequence shown here is derived from an EMBL/GenBank/DDBJ whole genome shotgun (WGS) entry which is preliminary data.</text>
</comment>
<dbReference type="InterPro" id="IPR029063">
    <property type="entry name" value="SAM-dependent_MTases_sf"/>
</dbReference>
<dbReference type="InterPro" id="IPR025714">
    <property type="entry name" value="Methyltranfer_dom"/>
</dbReference>
<dbReference type="AlphaFoldDB" id="A0A965LLY3"/>
<keyword evidence="2" id="KW-0489">Methyltransferase</keyword>
<dbReference type="Pfam" id="PF13847">
    <property type="entry name" value="Methyltransf_31"/>
    <property type="match status" value="1"/>
</dbReference>
<feature type="domain" description="Methyltransferase" evidence="1">
    <location>
        <begin position="57"/>
        <end position="160"/>
    </location>
</feature>
<reference evidence="2" key="1">
    <citation type="submission" date="2018-10" db="EMBL/GenBank/DDBJ databases">
        <title>Iterative Subtractive Binning of Freshwater Chronoseries Metagenomes Recovers Nearly Complete Genomes from over Four Hundred Novel Species.</title>
        <authorList>
            <person name="Rodriguez-R L.M."/>
            <person name="Tsementzi D."/>
            <person name="Luo C."/>
            <person name="Konstantinidis K.T."/>
        </authorList>
    </citation>
    <scope>NUCLEOTIDE SEQUENCE</scope>
    <source>
        <strain evidence="2">WB5_2A_028</strain>
    </source>
</reference>
<gene>
    <name evidence="2" type="ORF">EBT44_06875</name>
</gene>
<name>A0A965LLY3_9PROT</name>
<evidence type="ECO:0000313" key="2">
    <source>
        <dbReference type="EMBL" id="NBR94527.1"/>
    </source>
</evidence>
<dbReference type="Gene3D" id="3.40.50.150">
    <property type="entry name" value="Vaccinia Virus protein VP39"/>
    <property type="match status" value="1"/>
</dbReference>
<dbReference type="EMBL" id="RFXN01000177">
    <property type="protein sequence ID" value="NBR94527.1"/>
    <property type="molecule type" value="Genomic_DNA"/>
</dbReference>
<dbReference type="GO" id="GO:0032259">
    <property type="term" value="P:methylation"/>
    <property type="evidence" value="ECO:0007669"/>
    <property type="project" value="UniProtKB-KW"/>
</dbReference>
<evidence type="ECO:0000259" key="1">
    <source>
        <dbReference type="Pfam" id="PF13847"/>
    </source>
</evidence>
<keyword evidence="2" id="KW-0808">Transferase</keyword>
<protein>
    <submittedName>
        <fullName evidence="2">Class I SAM-dependent methyltransferase</fullName>
    </submittedName>
</protein>
<dbReference type="GO" id="GO:0008168">
    <property type="term" value="F:methyltransferase activity"/>
    <property type="evidence" value="ECO:0007669"/>
    <property type="project" value="UniProtKB-KW"/>
</dbReference>
<dbReference type="PANTHER" id="PTHR43861">
    <property type="entry name" value="TRANS-ACONITATE 2-METHYLTRANSFERASE-RELATED"/>
    <property type="match status" value="1"/>
</dbReference>
<organism evidence="2 3">
    <name type="scientific">Candidatus Fonsibacter lacus</name>
    <dbReference type="NCBI Taxonomy" id="2576439"/>
    <lineage>
        <taxon>Bacteria</taxon>
        <taxon>Pseudomonadati</taxon>
        <taxon>Pseudomonadota</taxon>
        <taxon>Alphaproteobacteria</taxon>
        <taxon>Candidatus Pelagibacterales</taxon>
        <taxon>Candidatus Pelagibacterales incertae sedis</taxon>
        <taxon>Candidatus Fonsibacter</taxon>
    </lineage>
</organism>
<sequence length="410" mass="47831">MSKNIDYLKSHYENYNYPEPVQDIDKELIANNIVYYDDPTYNWHKIFPEKPFSRNKISILIAGCGTEQAAIIAKLSPQHEVIGVDLSNNSLKHQQKLIDKHKINNLKLICNDFREVKFDKKFDLIISTGVIHHLENPGSALKYFYNNLKDDGAISLMVYGNKSTHATNEIRKLFFKLNFKQDKQSIESVRKIYDKINPTHPGVIHSKNSSELKYDSGIVDHILHQSEHFYSIRELNELLNENKLIIKNFIDSRIKSLTKFFYDDDSLLQKIRNLNYVDQLELGQILNWDDKKISLICCKDKYIKNSLIMSPLDLDNIYVCTRTGCGYKMNNSSIKINLDTNEEFTFSIPIKSEFVDTWQEVFTGKKKLKYLFDLYNNKEKNLVKKILTILVENIFLDVSLHPITSPRSIE</sequence>
<accession>A0A965LLY3</accession>
<proteinExistence type="predicted"/>
<dbReference type="SUPFAM" id="SSF53335">
    <property type="entry name" value="S-adenosyl-L-methionine-dependent methyltransferases"/>
    <property type="match status" value="1"/>
</dbReference>
<dbReference type="Proteomes" id="UP000740727">
    <property type="component" value="Unassembled WGS sequence"/>
</dbReference>
<evidence type="ECO:0000313" key="3">
    <source>
        <dbReference type="Proteomes" id="UP000740727"/>
    </source>
</evidence>
<dbReference type="CDD" id="cd02440">
    <property type="entry name" value="AdoMet_MTases"/>
    <property type="match status" value="1"/>
</dbReference>